<dbReference type="STRING" id="1137138.A0A067NVK5"/>
<evidence type="ECO:0008006" key="8">
    <source>
        <dbReference type="Google" id="ProtNLM"/>
    </source>
</evidence>
<organism evidence="6 7">
    <name type="scientific">Pleurotus ostreatus (strain PC15)</name>
    <name type="common">Oyster mushroom</name>
    <dbReference type="NCBI Taxonomy" id="1137138"/>
    <lineage>
        <taxon>Eukaryota</taxon>
        <taxon>Fungi</taxon>
        <taxon>Dikarya</taxon>
        <taxon>Basidiomycota</taxon>
        <taxon>Agaricomycotina</taxon>
        <taxon>Agaricomycetes</taxon>
        <taxon>Agaricomycetidae</taxon>
        <taxon>Agaricales</taxon>
        <taxon>Pleurotineae</taxon>
        <taxon>Pleurotaceae</taxon>
        <taxon>Pleurotus</taxon>
    </lineage>
</organism>
<evidence type="ECO:0000256" key="5">
    <source>
        <dbReference type="SAM" id="Phobius"/>
    </source>
</evidence>
<dbReference type="AlphaFoldDB" id="A0A067NVK5"/>
<dbReference type="Proteomes" id="UP000027073">
    <property type="component" value="Unassembled WGS sequence"/>
</dbReference>
<keyword evidence="4 5" id="KW-0472">Membrane</keyword>
<protein>
    <recommendedName>
        <fullName evidence="8">Membrane-associated proteins in eicosanoid and glutathione metabolism</fullName>
    </recommendedName>
</protein>
<dbReference type="HOGENOM" id="CLU_110291_1_2_1"/>
<evidence type="ECO:0000256" key="2">
    <source>
        <dbReference type="ARBA" id="ARBA00022692"/>
    </source>
</evidence>
<dbReference type="InParanoid" id="A0A067NVK5"/>
<dbReference type="Gene3D" id="1.20.120.550">
    <property type="entry name" value="Membrane associated eicosanoid/glutathione metabolism-like domain"/>
    <property type="match status" value="1"/>
</dbReference>
<feature type="transmembrane region" description="Helical" evidence="5">
    <location>
        <begin position="12"/>
        <end position="30"/>
    </location>
</feature>
<dbReference type="InterPro" id="IPR001129">
    <property type="entry name" value="Membr-assoc_MAPEG"/>
</dbReference>
<dbReference type="PANTHER" id="PTHR10250">
    <property type="entry name" value="MICROSOMAL GLUTATHIONE S-TRANSFERASE"/>
    <property type="match status" value="1"/>
</dbReference>
<dbReference type="PANTHER" id="PTHR10250:SF26">
    <property type="entry name" value="GLUTATHIONE S-TRANSFERASE 3, MITOCHONDRIAL"/>
    <property type="match status" value="1"/>
</dbReference>
<dbReference type="VEuPathDB" id="FungiDB:PLEOSDRAFT_155703"/>
<keyword evidence="3 5" id="KW-1133">Transmembrane helix</keyword>
<gene>
    <name evidence="6" type="ORF">PLEOSDRAFT_155703</name>
</gene>
<feature type="transmembrane region" description="Helical" evidence="5">
    <location>
        <begin position="123"/>
        <end position="146"/>
    </location>
</feature>
<evidence type="ECO:0000313" key="6">
    <source>
        <dbReference type="EMBL" id="KDQ31040.1"/>
    </source>
</evidence>
<dbReference type="Pfam" id="PF01124">
    <property type="entry name" value="MAPEG"/>
    <property type="match status" value="1"/>
</dbReference>
<comment type="subcellular location">
    <subcellularLocation>
        <location evidence="1">Membrane</location>
        <topology evidence="1">Multi-pass membrane protein</topology>
    </subcellularLocation>
</comment>
<dbReference type="GO" id="GO:0004364">
    <property type="term" value="F:glutathione transferase activity"/>
    <property type="evidence" value="ECO:0007669"/>
    <property type="project" value="TreeGrafter"/>
</dbReference>
<keyword evidence="2 5" id="KW-0812">Transmembrane</keyword>
<dbReference type="GO" id="GO:0004602">
    <property type="term" value="F:glutathione peroxidase activity"/>
    <property type="evidence" value="ECO:0007669"/>
    <property type="project" value="TreeGrafter"/>
</dbReference>
<sequence>MAITLPENFEYVTAGLVSTVWVLLYQTMTVSKHRKAAGVKYPQAYADKAEAEASLAAKKFNCAQRAHQNTLENIPPLYVSALITALKYPIPAAVGLGLWSVSRIAYTAGYTSGDPAKRNTRGAWLGSLSTFGFLLTSTYLVGHTLITKHL</sequence>
<dbReference type="GO" id="GO:0005635">
    <property type="term" value="C:nuclear envelope"/>
    <property type="evidence" value="ECO:0007669"/>
    <property type="project" value="TreeGrafter"/>
</dbReference>
<name>A0A067NVK5_PLEO1</name>
<dbReference type="GO" id="GO:0005783">
    <property type="term" value="C:endoplasmic reticulum"/>
    <property type="evidence" value="ECO:0007669"/>
    <property type="project" value="TreeGrafter"/>
</dbReference>
<evidence type="ECO:0000313" key="7">
    <source>
        <dbReference type="Proteomes" id="UP000027073"/>
    </source>
</evidence>
<dbReference type="EMBL" id="KL198006">
    <property type="protein sequence ID" value="KDQ31040.1"/>
    <property type="molecule type" value="Genomic_DNA"/>
</dbReference>
<dbReference type="GO" id="GO:0016020">
    <property type="term" value="C:membrane"/>
    <property type="evidence" value="ECO:0007669"/>
    <property type="project" value="UniProtKB-SubCell"/>
</dbReference>
<accession>A0A067NVK5</accession>
<evidence type="ECO:0000256" key="3">
    <source>
        <dbReference type="ARBA" id="ARBA00022989"/>
    </source>
</evidence>
<dbReference type="SUPFAM" id="SSF161084">
    <property type="entry name" value="MAPEG domain-like"/>
    <property type="match status" value="1"/>
</dbReference>
<dbReference type="InterPro" id="IPR023352">
    <property type="entry name" value="MAPEG-like_dom_sf"/>
</dbReference>
<proteinExistence type="predicted"/>
<dbReference type="OrthoDB" id="410651at2759"/>
<evidence type="ECO:0000256" key="1">
    <source>
        <dbReference type="ARBA" id="ARBA00004141"/>
    </source>
</evidence>
<evidence type="ECO:0000256" key="4">
    <source>
        <dbReference type="ARBA" id="ARBA00023136"/>
    </source>
</evidence>
<dbReference type="InterPro" id="IPR050997">
    <property type="entry name" value="MAPEG"/>
</dbReference>
<reference evidence="7" key="1">
    <citation type="journal article" date="2014" name="Proc. Natl. Acad. Sci. U.S.A.">
        <title>Extensive sampling of basidiomycete genomes demonstrates inadequacy of the white-rot/brown-rot paradigm for wood decay fungi.</title>
        <authorList>
            <person name="Riley R."/>
            <person name="Salamov A.A."/>
            <person name="Brown D.W."/>
            <person name="Nagy L.G."/>
            <person name="Floudas D."/>
            <person name="Held B.W."/>
            <person name="Levasseur A."/>
            <person name="Lombard V."/>
            <person name="Morin E."/>
            <person name="Otillar R."/>
            <person name="Lindquist E.A."/>
            <person name="Sun H."/>
            <person name="LaButti K.M."/>
            <person name="Schmutz J."/>
            <person name="Jabbour D."/>
            <person name="Luo H."/>
            <person name="Baker S.E."/>
            <person name="Pisabarro A.G."/>
            <person name="Walton J.D."/>
            <person name="Blanchette R.A."/>
            <person name="Henrissat B."/>
            <person name="Martin F."/>
            <person name="Cullen D."/>
            <person name="Hibbett D.S."/>
            <person name="Grigoriev I.V."/>
        </authorList>
    </citation>
    <scope>NUCLEOTIDE SEQUENCE [LARGE SCALE GENOMIC DNA]</scope>
    <source>
        <strain evidence="7">PC15</strain>
    </source>
</reference>